<dbReference type="RefSeq" id="WP_136882718.1">
    <property type="nucleotide sequence ID" value="NZ_CP050898.1"/>
</dbReference>
<dbReference type="EMBL" id="CP050898">
    <property type="protein sequence ID" value="QIX20768.1"/>
    <property type="molecule type" value="Genomic_DNA"/>
</dbReference>
<dbReference type="InterPro" id="IPR021508">
    <property type="entry name" value="Gp17-like"/>
</dbReference>
<proteinExistence type="predicted"/>
<accession>A0A6H0ZIY6</accession>
<protein>
    <submittedName>
        <fullName evidence="1">DUF3168 domain-containing protein</fullName>
    </submittedName>
</protein>
<sequence length="136" mass="15214">MASPDLELQGAIVARLKARTALTAIVAQRIYDRPPTNAAFPYVEYGESQVIRDDVTCLKSNLIYVTMHVWSQYSGGFKELKEIIHEVVEALDEAPLVLPSHRLVSITRRDTRHIKDPDEVTTHGVVEFLALVETSA</sequence>
<dbReference type="Pfam" id="PF11367">
    <property type="entry name" value="Tail_completion_gp17"/>
    <property type="match status" value="1"/>
</dbReference>
<dbReference type="Gene3D" id="3.30.2000.30">
    <property type="match status" value="1"/>
</dbReference>
<evidence type="ECO:0000313" key="1">
    <source>
        <dbReference type="EMBL" id="QIX20768.1"/>
    </source>
</evidence>
<organism evidence="1 2">
    <name type="scientific">Agrobacterium pusense</name>
    <dbReference type="NCBI Taxonomy" id="648995"/>
    <lineage>
        <taxon>Bacteria</taxon>
        <taxon>Pseudomonadati</taxon>
        <taxon>Pseudomonadota</taxon>
        <taxon>Alphaproteobacteria</taxon>
        <taxon>Hyphomicrobiales</taxon>
        <taxon>Rhizobiaceae</taxon>
        <taxon>Rhizobium/Agrobacterium group</taxon>
        <taxon>Agrobacterium</taxon>
    </lineage>
</organism>
<dbReference type="AlphaFoldDB" id="A0A6H0ZIY6"/>
<dbReference type="Proteomes" id="UP000500870">
    <property type="component" value="Chromosome 1"/>
</dbReference>
<reference evidence="1 2" key="1">
    <citation type="submission" date="2020-04" db="EMBL/GenBank/DDBJ databases">
        <title>FDA dAtabase for Regulatory Grade micrObial Sequences (FDA-ARGOS): Supporting development and validation of Infectious Disease Dx tests.</title>
        <authorList>
            <person name="Sciortino C."/>
            <person name="Tallon L."/>
            <person name="Sadzewicz L."/>
            <person name="Vavikolanu K."/>
            <person name="Mehta A."/>
            <person name="Aluvathingal J."/>
            <person name="Nadendla S."/>
            <person name="Nandy P."/>
            <person name="Geyer C."/>
            <person name="Yan Y."/>
            <person name="Sichtig H."/>
        </authorList>
    </citation>
    <scope>NUCLEOTIDE SEQUENCE [LARGE SCALE GENOMIC DNA]</scope>
    <source>
        <strain evidence="1 2">FDAARGOS_633</strain>
    </source>
</reference>
<dbReference type="InterPro" id="IPR053745">
    <property type="entry name" value="Viral_Tail_Comp_sf"/>
</dbReference>
<evidence type="ECO:0000313" key="2">
    <source>
        <dbReference type="Proteomes" id="UP000500870"/>
    </source>
</evidence>
<name>A0A6H0ZIY6_9HYPH</name>
<gene>
    <name evidence="1" type="ORF">FOB41_06310</name>
</gene>